<gene>
    <name evidence="3" type="primary">orf267</name>
</gene>
<keyword evidence="2" id="KW-1133">Transmembrane helix</keyword>
<keyword evidence="2" id="KW-0812">Transmembrane</keyword>
<protein>
    <submittedName>
        <fullName evidence="3">Uncharacterized protein</fullName>
    </submittedName>
</protein>
<reference evidence="3" key="1">
    <citation type="journal article" date="2020" name="Int. J. Biol. Macromol.">
        <title>The 206 kbp mitochondrial genome of Phanerochaete carnosa reveals dynamics of introns, accumulation of repeat sequences and plasmid-derived genes.</title>
        <authorList>
            <person name="Wang X."/>
            <person name="Song A."/>
            <person name="Wang F."/>
            <person name="Chen M."/>
            <person name="Li X."/>
            <person name="Li Q."/>
            <person name="Liu N."/>
        </authorList>
    </citation>
    <scope>NUCLEOTIDE SEQUENCE</scope>
</reference>
<organism evidence="3">
    <name type="scientific">Phanerochaete carnosa</name>
    <dbReference type="NCBI Taxonomy" id="231932"/>
    <lineage>
        <taxon>Eukaryota</taxon>
        <taxon>Fungi</taxon>
        <taxon>Dikarya</taxon>
        <taxon>Basidiomycota</taxon>
        <taxon>Agaricomycotina</taxon>
        <taxon>Agaricomycetes</taxon>
        <taxon>Polyporales</taxon>
        <taxon>Phanerochaetaceae</taxon>
        <taxon>Phanerochaete</taxon>
    </lineage>
</organism>
<evidence type="ECO:0000256" key="2">
    <source>
        <dbReference type="SAM" id="Phobius"/>
    </source>
</evidence>
<feature type="transmembrane region" description="Helical" evidence="2">
    <location>
        <begin position="52"/>
        <end position="73"/>
    </location>
</feature>
<proteinExistence type="predicted"/>
<evidence type="ECO:0000256" key="1">
    <source>
        <dbReference type="SAM" id="Coils"/>
    </source>
</evidence>
<keyword evidence="3" id="KW-0496">Mitochondrion</keyword>
<keyword evidence="1" id="KW-0175">Coiled coil</keyword>
<name>A0A895KX95_9APHY</name>
<dbReference type="RefSeq" id="YP_010170431.1">
    <property type="nucleotide sequence ID" value="NC_057606.1"/>
</dbReference>
<keyword evidence="2" id="KW-0472">Membrane</keyword>
<accession>A0A895KX95</accession>
<feature type="coiled-coil region" evidence="1">
    <location>
        <begin position="225"/>
        <end position="252"/>
    </location>
</feature>
<dbReference type="EMBL" id="MT090080">
    <property type="protein sequence ID" value="QRZ60413.1"/>
    <property type="molecule type" value="Genomic_DNA"/>
</dbReference>
<dbReference type="AlphaFoldDB" id="A0A895KX95"/>
<dbReference type="GeneID" id="67278559"/>
<geneLocation type="mitochondrion" evidence="3"/>
<feature type="transmembrane region" description="Helical" evidence="2">
    <location>
        <begin position="79"/>
        <end position="101"/>
    </location>
</feature>
<evidence type="ECO:0000313" key="3">
    <source>
        <dbReference type="EMBL" id="QRZ60413.1"/>
    </source>
</evidence>
<sequence length="267" mass="30515">MKNIINYIKNRFNIFLNNKNIKNIKIGIVKAYNIPTLPANIERIYSHHITRIFRVLGGICIALVITKAYHHILYPINKFVLFFAITQLIQIVLISIIKIIFSLNKLIRNSSEFEVRNSPLNTQATHIARLLYCWKVGCSVTGGAFGTIVAGSVADEVLEAAGHDKIFIPFLAAHLNKFIGQGVQDPISTYNNYKSKLTELSEANDRRQLWEEALSKMVEINHQDYNLTEQERNDCMKSLIELQNENEATKKRLLDEIMQELNKGKGK</sequence>